<proteinExistence type="predicted"/>
<comment type="caution">
    <text evidence="1">The sequence shown here is derived from an EMBL/GenBank/DDBJ whole genome shotgun (WGS) entry which is preliminary data.</text>
</comment>
<name>A0A367ZNP6_9BACT</name>
<dbReference type="Proteomes" id="UP000252355">
    <property type="component" value="Unassembled WGS sequence"/>
</dbReference>
<sequence>MRVAQVLILVAVLVLVVTMPALAWERGFTWDNGGKIALARNTTVQVYGWKNDLFGDVNVKGMSLDLDDEADFSAKTRLGLTITHGLSKKNNLLLTYNSFDHSGRINKTVTFDNRNYQAGANLQLKNRWFDLTWSHNLNFWSQGGTSSQERRGGFIDGLLGIKISQADLDVAGYAPVTNAYTTGSWSESFPIPYIGLAAGSQVAKNLWLDGHLKFISVNVGDGSVRSIDFDLNAALRLNPQQKDTEWFATLGYRSFNIDGEADNDNINVGYRGPTFGLLARF</sequence>
<dbReference type="AlphaFoldDB" id="A0A367ZNP6"/>
<reference evidence="1 2" key="1">
    <citation type="submission" date="2018-05" db="EMBL/GenBank/DDBJ databases">
        <title>A metagenomic window into the 2 km-deep terrestrial subsurface aquifer revealed taxonomically and functionally diverse microbial community comprising novel uncultured bacterial lineages.</title>
        <authorList>
            <person name="Kadnikov V.V."/>
            <person name="Mardanov A.V."/>
            <person name="Beletsky A.V."/>
            <person name="Banks D."/>
            <person name="Pimenov N.V."/>
            <person name="Frank Y.A."/>
            <person name="Karnachuk O.V."/>
            <person name="Ravin N.V."/>
        </authorList>
    </citation>
    <scope>NUCLEOTIDE SEQUENCE [LARGE SCALE GENOMIC DNA]</scope>
    <source>
        <strain evidence="1">BY5</strain>
    </source>
</reference>
<evidence type="ECO:0000313" key="1">
    <source>
        <dbReference type="EMBL" id="RCK79745.1"/>
    </source>
</evidence>
<gene>
    <name evidence="1" type="ORF">OZSIB_3899</name>
</gene>
<organism evidence="1 2">
    <name type="scientific">Candidatus Ozemobacter sibiricus</name>
    <dbReference type="NCBI Taxonomy" id="2268124"/>
    <lineage>
        <taxon>Bacteria</taxon>
        <taxon>Candidatus Ozemobacteria</taxon>
        <taxon>Candidatus Ozemobacterales</taxon>
        <taxon>Candidatus Ozemobacteraceae</taxon>
        <taxon>Candidatus Ozemobacter</taxon>
    </lineage>
</organism>
<accession>A0A367ZNP6</accession>
<protein>
    <submittedName>
        <fullName evidence="1">Uncharacterized protein</fullName>
    </submittedName>
</protein>
<evidence type="ECO:0000313" key="2">
    <source>
        <dbReference type="Proteomes" id="UP000252355"/>
    </source>
</evidence>
<dbReference type="EMBL" id="QOQW01000010">
    <property type="protein sequence ID" value="RCK79745.1"/>
    <property type="molecule type" value="Genomic_DNA"/>
</dbReference>